<dbReference type="OrthoDB" id="9838948at2"/>
<protein>
    <submittedName>
        <fullName evidence="3">Uncharacterized protein</fullName>
    </submittedName>
</protein>
<keyword evidence="2" id="KW-1133">Transmembrane helix</keyword>
<evidence type="ECO:0000256" key="2">
    <source>
        <dbReference type="SAM" id="Phobius"/>
    </source>
</evidence>
<organism evidence="3 4">
    <name type="scientific">Kribbella pittospori</name>
    <dbReference type="NCBI Taxonomy" id="722689"/>
    <lineage>
        <taxon>Bacteria</taxon>
        <taxon>Bacillati</taxon>
        <taxon>Actinomycetota</taxon>
        <taxon>Actinomycetes</taxon>
        <taxon>Propionibacteriales</taxon>
        <taxon>Kribbellaceae</taxon>
        <taxon>Kribbella</taxon>
    </lineage>
</organism>
<dbReference type="EMBL" id="SJKB01000010">
    <property type="protein sequence ID" value="TCC57612.1"/>
    <property type="molecule type" value="Genomic_DNA"/>
</dbReference>
<evidence type="ECO:0000313" key="4">
    <source>
        <dbReference type="Proteomes" id="UP000291144"/>
    </source>
</evidence>
<evidence type="ECO:0000256" key="1">
    <source>
        <dbReference type="SAM" id="MobiDB-lite"/>
    </source>
</evidence>
<sequence>MKGKWAGGLALLGAVWMLFLFFNSADVKYYGFDNGDPISVKCPALGRLSSETQDLDEPLSEDESDALSAFMDKVRGSDEPAESQQKTEDEARQTILADCQQVRTDRVALLILVTFATGLLTFAQVLRSRRKPIEE</sequence>
<proteinExistence type="predicted"/>
<evidence type="ECO:0000313" key="3">
    <source>
        <dbReference type="EMBL" id="TCC57612.1"/>
    </source>
</evidence>
<keyword evidence="2" id="KW-0472">Membrane</keyword>
<name>A0A4V2MA23_9ACTN</name>
<keyword evidence="4" id="KW-1185">Reference proteome</keyword>
<reference evidence="3 4" key="1">
    <citation type="submission" date="2019-02" db="EMBL/GenBank/DDBJ databases">
        <title>Kribbella capetownensis sp. nov. and Kribbella speibonae sp. nov., isolated from soil.</title>
        <authorList>
            <person name="Curtis S.M."/>
            <person name="Norton I."/>
            <person name="Everest G.J."/>
            <person name="Meyers P.R."/>
        </authorList>
    </citation>
    <scope>NUCLEOTIDE SEQUENCE [LARGE SCALE GENOMIC DNA]</scope>
    <source>
        <strain evidence="3 4">NRRL B-24813</strain>
    </source>
</reference>
<dbReference type="RefSeq" id="WP_131361961.1">
    <property type="nucleotide sequence ID" value="NZ_SJKB01000010.1"/>
</dbReference>
<gene>
    <name evidence="3" type="ORF">E0H73_30055</name>
</gene>
<comment type="caution">
    <text evidence="3">The sequence shown here is derived from an EMBL/GenBank/DDBJ whole genome shotgun (WGS) entry which is preliminary data.</text>
</comment>
<keyword evidence="2" id="KW-0812">Transmembrane</keyword>
<dbReference type="AlphaFoldDB" id="A0A4V2MA23"/>
<dbReference type="Proteomes" id="UP000291144">
    <property type="component" value="Unassembled WGS sequence"/>
</dbReference>
<feature type="transmembrane region" description="Helical" evidence="2">
    <location>
        <begin position="107"/>
        <end position="126"/>
    </location>
</feature>
<accession>A0A4V2MA23</accession>
<feature type="region of interest" description="Disordered" evidence="1">
    <location>
        <begin position="70"/>
        <end position="91"/>
    </location>
</feature>